<reference evidence="2 3" key="1">
    <citation type="journal article" date="2013" name="Proc. Natl. Acad. Sci. U.S.A.">
        <title>Fine-scale variation in meiotic recombination in Mimulus inferred from population shotgun sequencing.</title>
        <authorList>
            <person name="Hellsten U."/>
            <person name="Wright K.M."/>
            <person name="Jenkins J."/>
            <person name="Shu S."/>
            <person name="Yuan Y."/>
            <person name="Wessler S.R."/>
            <person name="Schmutz J."/>
            <person name="Willis J.H."/>
            <person name="Rokhsar D.S."/>
        </authorList>
    </citation>
    <scope>NUCLEOTIDE SEQUENCE [LARGE SCALE GENOMIC DNA]</scope>
    <source>
        <strain evidence="3">cv. DUN x IM62</strain>
    </source>
</reference>
<organism evidence="2 3">
    <name type="scientific">Erythranthe guttata</name>
    <name type="common">Yellow monkey flower</name>
    <name type="synonym">Mimulus guttatus</name>
    <dbReference type="NCBI Taxonomy" id="4155"/>
    <lineage>
        <taxon>Eukaryota</taxon>
        <taxon>Viridiplantae</taxon>
        <taxon>Streptophyta</taxon>
        <taxon>Embryophyta</taxon>
        <taxon>Tracheophyta</taxon>
        <taxon>Spermatophyta</taxon>
        <taxon>Magnoliopsida</taxon>
        <taxon>eudicotyledons</taxon>
        <taxon>Gunneridae</taxon>
        <taxon>Pentapetalae</taxon>
        <taxon>asterids</taxon>
        <taxon>lamiids</taxon>
        <taxon>Lamiales</taxon>
        <taxon>Phrymaceae</taxon>
        <taxon>Erythranthe</taxon>
    </lineage>
</organism>
<evidence type="ECO:0000313" key="2">
    <source>
        <dbReference type="EMBL" id="EYU45327.1"/>
    </source>
</evidence>
<feature type="region of interest" description="Disordered" evidence="1">
    <location>
        <begin position="133"/>
        <end position="156"/>
    </location>
</feature>
<dbReference type="PANTHER" id="PTHR34361:SF2">
    <property type="entry name" value="OS08G0157800 PROTEIN"/>
    <property type="match status" value="1"/>
</dbReference>
<sequence>MKNTKEDSGISYQTFLSGREGARQVQDKSCLEQDLSFYPYEANKVHIQASSSTYPESYSPVLSCEMHSNYSNYQISHSPFETCVDTPLPGPVSVIRSSPAVVIRPPPVTNGNLGKSVVSRKLDGRSVNLGGIQSLDLNNSNPSKRKDFGLRPSSETQEESFEANLFDFPKKGNDISPSSSVRELSSPLHSRFVSQLPDRDLLGGFAVASDNFQVIDSTEDSSDFVDHHNPAEDSPCWRGAPSSQFSQFDIETGNSNHVRKKLDEFYGFDHEEHQNIHSIVDSSGVFSEKDGEGYNNNENQSGGFHPCSSKKASLHNDAKGGVWVSAISGDDPNMPRIGSGTLNNLTSVFHMNVLDTSQLIGEEGSGTSQNDVSEAGAVAVHAAEEVLASPASQEDATEPDPKLNVPKIIKTMHNLSALLLFHLSSDTCSLDEESSETLKHTMSNLGSSLCEKLNRATNHPEPKNHVGDTSDKLGESREVFTISGNHNMANEAANPHIKLDYHQVHEGERTYSLPGKKDDKSPVFSPLRDDLDITSDDDMAKAIKKVLDENFHLNEDMDSQALLFKSLWLDAEAKLCSITYKARFDRMKILMDETKLKAQQENENIAQMLSKVSISKPTLQNISSLPEHAEDVETSVMARFNILKSREDNPKPLIIEKEQQNELVDGEHEGTIMARFNILKSRKESCSKSSSNIKEEQESKMIEGENCFGSYMRGQTEDETTLNVAVKPPPHFLQRTGSLQSEGKFSCGYETLDEFHLSVRNDPIIDPFKKNRMVDQTNNSAWPDSSSSSDWEHVMKDELSWKNS</sequence>
<name>A0A022RXU6_ERYGU</name>
<proteinExistence type="predicted"/>
<evidence type="ECO:0000256" key="1">
    <source>
        <dbReference type="SAM" id="MobiDB-lite"/>
    </source>
</evidence>
<feature type="region of interest" description="Disordered" evidence="1">
    <location>
        <begin position="455"/>
        <end position="474"/>
    </location>
</feature>
<feature type="region of interest" description="Disordered" evidence="1">
    <location>
        <begin position="1"/>
        <end position="23"/>
    </location>
</feature>
<keyword evidence="3" id="KW-1185">Reference proteome</keyword>
<dbReference type="PANTHER" id="PTHR34361">
    <property type="entry name" value="OS08G0157800 PROTEIN"/>
    <property type="match status" value="1"/>
</dbReference>
<accession>A0A022RXU6</accession>
<protein>
    <submittedName>
        <fullName evidence="2">Uncharacterized protein</fullName>
    </submittedName>
</protein>
<dbReference type="EMBL" id="KI630190">
    <property type="protein sequence ID" value="EYU45327.1"/>
    <property type="molecule type" value="Genomic_DNA"/>
</dbReference>
<gene>
    <name evidence="2" type="ORF">MIMGU_mgv1a001518mg</name>
</gene>
<dbReference type="eggNOG" id="ENOG502RM6I">
    <property type="taxonomic scope" value="Eukaryota"/>
</dbReference>
<dbReference type="Proteomes" id="UP000030748">
    <property type="component" value="Unassembled WGS sequence"/>
</dbReference>
<dbReference type="AlphaFoldDB" id="A0A022RXU6"/>
<feature type="region of interest" description="Disordered" evidence="1">
    <location>
        <begin position="287"/>
        <end position="312"/>
    </location>
</feature>
<evidence type="ECO:0000313" key="3">
    <source>
        <dbReference type="Proteomes" id="UP000030748"/>
    </source>
</evidence>
<dbReference type="STRING" id="4155.A0A022RXU6"/>